<feature type="compositionally biased region" description="Low complexity" evidence="1">
    <location>
        <begin position="42"/>
        <end position="59"/>
    </location>
</feature>
<evidence type="ECO:0000313" key="3">
    <source>
        <dbReference type="Proteomes" id="UP000077755"/>
    </source>
</evidence>
<dbReference type="EMBL" id="CP093349">
    <property type="protein sequence ID" value="WOH10426.1"/>
    <property type="molecule type" value="Genomic_DNA"/>
</dbReference>
<organism evidence="2 3">
    <name type="scientific">Daucus carota subsp. sativus</name>
    <name type="common">Carrot</name>
    <dbReference type="NCBI Taxonomy" id="79200"/>
    <lineage>
        <taxon>Eukaryota</taxon>
        <taxon>Viridiplantae</taxon>
        <taxon>Streptophyta</taxon>
        <taxon>Embryophyta</taxon>
        <taxon>Tracheophyta</taxon>
        <taxon>Spermatophyta</taxon>
        <taxon>Magnoliopsida</taxon>
        <taxon>eudicotyledons</taxon>
        <taxon>Gunneridae</taxon>
        <taxon>Pentapetalae</taxon>
        <taxon>asterids</taxon>
        <taxon>campanulids</taxon>
        <taxon>Apiales</taxon>
        <taxon>Apiaceae</taxon>
        <taxon>Apioideae</taxon>
        <taxon>Scandiceae</taxon>
        <taxon>Daucinae</taxon>
        <taxon>Daucus</taxon>
        <taxon>Daucus sect. Daucus</taxon>
    </lineage>
</organism>
<feature type="compositionally biased region" description="Low complexity" evidence="1">
    <location>
        <begin position="74"/>
        <end position="83"/>
    </location>
</feature>
<proteinExistence type="predicted"/>
<feature type="compositionally biased region" description="Polar residues" evidence="1">
    <location>
        <begin position="138"/>
        <end position="148"/>
    </location>
</feature>
<accession>A0A161X8T2</accession>
<keyword evidence="3" id="KW-1185">Reference proteome</keyword>
<sequence>MNLMDEGVVFDKTDVVLSLPVQVSSLCPNSWLDPNLASSQNSRSVSCSAPSHSSISSSSPEARHIPGPAPVIDQLSSLPSSASPQQYLYPSYQVSSSSLCLRPIVRNPSPASGASHPGIKSNPTLSSLQSRAPPLSYATCSSGTQLVASTLDDEDEDKDGDEDEAQDEDKDQNNGIADDFSANCNQGN</sequence>
<reference evidence="2" key="1">
    <citation type="journal article" date="2016" name="Nat. Genet.">
        <title>A high-quality carrot genome assembly provides new insights into carotenoid accumulation and asterid genome evolution.</title>
        <authorList>
            <person name="Iorizzo M."/>
            <person name="Ellison S."/>
            <person name="Senalik D."/>
            <person name="Zeng P."/>
            <person name="Satapoomin P."/>
            <person name="Huang J."/>
            <person name="Bowman M."/>
            <person name="Iovene M."/>
            <person name="Sanseverino W."/>
            <person name="Cavagnaro P."/>
            <person name="Yildiz M."/>
            <person name="Macko-Podgorni A."/>
            <person name="Moranska E."/>
            <person name="Grzebelus E."/>
            <person name="Grzebelus D."/>
            <person name="Ashrafi H."/>
            <person name="Zheng Z."/>
            <person name="Cheng S."/>
            <person name="Spooner D."/>
            <person name="Van Deynze A."/>
            <person name="Simon P."/>
        </authorList>
    </citation>
    <scope>NUCLEOTIDE SEQUENCE</scope>
    <source>
        <tissue evidence="2">Leaf</tissue>
    </source>
</reference>
<protein>
    <submittedName>
        <fullName evidence="2">Uncharacterized protein</fullName>
    </submittedName>
</protein>
<feature type="compositionally biased region" description="Polar residues" evidence="1">
    <location>
        <begin position="121"/>
        <end position="130"/>
    </location>
</feature>
<feature type="compositionally biased region" description="Acidic residues" evidence="1">
    <location>
        <begin position="151"/>
        <end position="170"/>
    </location>
</feature>
<dbReference type="Proteomes" id="UP000077755">
    <property type="component" value="Chromosome 7"/>
</dbReference>
<dbReference type="AlphaFoldDB" id="A0A161X8T2"/>
<name>A0A161X8T2_DAUCS</name>
<feature type="region of interest" description="Disordered" evidence="1">
    <location>
        <begin position="42"/>
        <end position="83"/>
    </location>
</feature>
<reference evidence="2" key="2">
    <citation type="submission" date="2022-03" db="EMBL/GenBank/DDBJ databases">
        <title>Draft title - Genomic analysis of global carrot germplasm unveils the trajectory of domestication and the origin of high carotenoid orange carrot.</title>
        <authorList>
            <person name="Iorizzo M."/>
            <person name="Ellison S."/>
            <person name="Senalik D."/>
            <person name="Macko-Podgorni A."/>
            <person name="Grzebelus D."/>
            <person name="Bostan H."/>
            <person name="Rolling W."/>
            <person name="Curaba J."/>
            <person name="Simon P."/>
        </authorList>
    </citation>
    <scope>NUCLEOTIDE SEQUENCE</scope>
    <source>
        <tissue evidence="2">Leaf</tissue>
    </source>
</reference>
<dbReference type="Gramene" id="KZM88953">
    <property type="protein sequence ID" value="KZM88953"/>
    <property type="gene ID" value="DCAR_026028"/>
</dbReference>
<evidence type="ECO:0000313" key="2">
    <source>
        <dbReference type="EMBL" id="WOH10426.1"/>
    </source>
</evidence>
<feature type="region of interest" description="Disordered" evidence="1">
    <location>
        <begin position="109"/>
        <end position="188"/>
    </location>
</feature>
<evidence type="ECO:0000256" key="1">
    <source>
        <dbReference type="SAM" id="MobiDB-lite"/>
    </source>
</evidence>
<gene>
    <name evidence="2" type="ORF">DCAR_0729895</name>
</gene>